<reference evidence="10 11" key="2">
    <citation type="journal article" date="2010" name="Stand. Genomic Sci.">
        <title>Complete genome sequence of Xylanimonas cellulosilytica type strain (XIL07).</title>
        <authorList>
            <person name="Foster B."/>
            <person name="Pukall R."/>
            <person name="Abt B."/>
            <person name="Nolan M."/>
            <person name="Glavina Del Rio T."/>
            <person name="Chen F."/>
            <person name="Lucas S."/>
            <person name="Tice H."/>
            <person name="Pitluck S."/>
            <person name="Cheng J.-F."/>
            <person name="Chertkov O."/>
            <person name="Brettin T."/>
            <person name="Han C."/>
            <person name="Detter J.C."/>
            <person name="Bruce D."/>
            <person name="Goodwin L."/>
            <person name="Ivanova N."/>
            <person name="Mavromatis K."/>
            <person name="Pati A."/>
            <person name="Mikhailova N."/>
            <person name="Chen A."/>
            <person name="Palaniappan K."/>
            <person name="Land M."/>
            <person name="Hauser L."/>
            <person name="Chang Y.-J."/>
            <person name="Jeffries C.D."/>
            <person name="Chain P."/>
            <person name="Rohde M."/>
            <person name="Goeker M."/>
            <person name="Bristow J."/>
            <person name="Eisen J.A."/>
            <person name="Markowitz V."/>
            <person name="Hugenholtz P."/>
            <person name="Kyrpides N.C."/>
            <person name="Klenk H.-P."/>
            <person name="Lapidus A."/>
        </authorList>
    </citation>
    <scope>NUCLEOTIDE SEQUENCE [LARGE SCALE GENOMIC DNA]</scope>
    <source>
        <strain evidence="11">DSM 15894 / CECT 5975 / LMG 20990 / XIL07</strain>
    </source>
</reference>
<dbReference type="GO" id="GO:0016787">
    <property type="term" value="F:hydrolase activity"/>
    <property type="evidence" value="ECO:0007669"/>
    <property type="project" value="UniProtKB-KW"/>
</dbReference>
<keyword evidence="11" id="KW-1185">Reference proteome</keyword>
<accession>D1BY72</accession>
<reference evidence="11" key="1">
    <citation type="submission" date="2009-11" db="EMBL/GenBank/DDBJ databases">
        <title>The complete chromosome of Xylanimonas cellulosilytica DSM 15894.</title>
        <authorList>
            <consortium name="US DOE Joint Genome Institute (JGI-PGF)"/>
            <person name="Lucas S."/>
            <person name="Copeland A."/>
            <person name="Lapidus A."/>
            <person name="Glavina del Rio T."/>
            <person name="Dalin E."/>
            <person name="Tice H."/>
            <person name="Bruce D."/>
            <person name="Goodwin L."/>
            <person name="Pitluck S."/>
            <person name="Kyrpides N."/>
            <person name="Mavromatis K."/>
            <person name="Ivanova N."/>
            <person name="Mikhailova N."/>
            <person name="Foster B."/>
            <person name="Clum A."/>
            <person name="Brettin T."/>
            <person name="Detter J.C."/>
            <person name="Han C."/>
            <person name="Larimer F."/>
            <person name="Land M."/>
            <person name="Hauser L."/>
            <person name="Markowitz V."/>
            <person name="Cheng J.F."/>
            <person name="Hugenholtz P."/>
            <person name="Woyke T."/>
            <person name="Wu D."/>
            <person name="Gehrich-Schroeter G."/>
            <person name="Schneider S."/>
            <person name="Pukall S.R."/>
            <person name="Klenk H.P."/>
            <person name="Eisen J.A."/>
        </authorList>
    </citation>
    <scope>NUCLEOTIDE SEQUENCE [LARGE SCALE GENOMIC DNA]</scope>
    <source>
        <strain evidence="11">DSM 15894 / CECT 5975 / LMG 20990 / XIL07</strain>
    </source>
</reference>
<evidence type="ECO:0000256" key="6">
    <source>
        <dbReference type="ARBA" id="ARBA00022989"/>
    </source>
</evidence>
<feature type="transmembrane region" description="Helical" evidence="9">
    <location>
        <begin position="54"/>
        <end position="75"/>
    </location>
</feature>
<dbReference type="AlphaFoldDB" id="D1BY72"/>
<dbReference type="CDD" id="cd06579">
    <property type="entry name" value="TM_PBP1_transp_AraH_like"/>
    <property type="match status" value="1"/>
</dbReference>
<keyword evidence="4" id="KW-0997">Cell inner membrane</keyword>
<dbReference type="HOGENOM" id="CLU_028880_0_0_11"/>
<keyword evidence="6 9" id="KW-1133">Transmembrane helix</keyword>
<dbReference type="EMBL" id="CP001821">
    <property type="protein sequence ID" value="ACZ29915.1"/>
    <property type="molecule type" value="Genomic_DNA"/>
</dbReference>
<keyword evidence="5 9" id="KW-0812">Transmembrane</keyword>
<sequence>MTTTTLQPAAARAHARPWWRRALLTREMATVAALLLVYVVASTTVTGFSGPLTVTYLVLDVTPILLIALAMTPIIVTGEIDLSVASVVGLVSVTFGVLLEAGLPAALAAVLGVVVGGVCGLVNGLLVAVVGLPSLAVTIGTLALFRGLAVGLLGTRAVTSFPESWTGAVRSTLGETRFPTVTLGLVVAIAVAAVVLHATAFGRDVFDIGRSPETARFSGVPVRRTKVVLFAVSGLVAGLAGIYWSLRYSSARGDNATGLELQVVAAVLLGGVSIFGGRGAVHGVVAGVLLIGVLSSALRLQGVTVNLINIVIGALLVLSVVTPRILAHLSDRRARSSTPRR</sequence>
<dbReference type="OrthoDB" id="7947581at2"/>
<evidence type="ECO:0000256" key="8">
    <source>
        <dbReference type="ARBA" id="ARBA00039381"/>
    </source>
</evidence>
<comment type="subcellular location">
    <subcellularLocation>
        <location evidence="1">Cell membrane</location>
        <topology evidence="1">Multi-pass membrane protein</topology>
    </subcellularLocation>
</comment>
<evidence type="ECO:0000313" key="11">
    <source>
        <dbReference type="Proteomes" id="UP000002255"/>
    </source>
</evidence>
<dbReference type="GO" id="GO:0005886">
    <property type="term" value="C:plasma membrane"/>
    <property type="evidence" value="ECO:0007669"/>
    <property type="project" value="UniProtKB-SubCell"/>
</dbReference>
<feature type="transmembrane region" description="Helical" evidence="9">
    <location>
        <begin position="105"/>
        <end position="128"/>
    </location>
</feature>
<evidence type="ECO:0000256" key="3">
    <source>
        <dbReference type="ARBA" id="ARBA00022475"/>
    </source>
</evidence>
<protein>
    <recommendedName>
        <fullName evidence="8">Autoinducer 2 import system permease protein LsrD</fullName>
    </recommendedName>
</protein>
<feature type="transmembrane region" description="Helical" evidence="9">
    <location>
        <begin position="178"/>
        <end position="206"/>
    </location>
</feature>
<evidence type="ECO:0000256" key="1">
    <source>
        <dbReference type="ARBA" id="ARBA00004651"/>
    </source>
</evidence>
<keyword evidence="7 9" id="KW-0472">Membrane</keyword>
<evidence type="ECO:0000256" key="7">
    <source>
        <dbReference type="ARBA" id="ARBA00023136"/>
    </source>
</evidence>
<feature type="transmembrane region" description="Helical" evidence="9">
    <location>
        <begin position="227"/>
        <end position="246"/>
    </location>
</feature>
<dbReference type="STRING" id="446471.Xcel_0883"/>
<name>D1BY72_XYLCX</name>
<feature type="transmembrane region" description="Helical" evidence="9">
    <location>
        <begin position="28"/>
        <end position="48"/>
    </location>
</feature>
<dbReference type="GO" id="GO:0022857">
    <property type="term" value="F:transmembrane transporter activity"/>
    <property type="evidence" value="ECO:0007669"/>
    <property type="project" value="InterPro"/>
</dbReference>
<evidence type="ECO:0000256" key="9">
    <source>
        <dbReference type="SAM" id="Phobius"/>
    </source>
</evidence>
<keyword evidence="3" id="KW-1003">Cell membrane</keyword>
<dbReference type="PANTHER" id="PTHR32196">
    <property type="entry name" value="ABC TRANSPORTER PERMEASE PROTEIN YPHD-RELATED-RELATED"/>
    <property type="match status" value="1"/>
</dbReference>
<feature type="transmembrane region" description="Helical" evidence="9">
    <location>
        <begin position="82"/>
        <end position="99"/>
    </location>
</feature>
<dbReference type="KEGG" id="xce:Xcel_0883"/>
<dbReference type="eggNOG" id="COG1172">
    <property type="taxonomic scope" value="Bacteria"/>
</dbReference>
<dbReference type="RefSeq" id="WP_012877657.1">
    <property type="nucleotide sequence ID" value="NC_013530.1"/>
</dbReference>
<dbReference type="Proteomes" id="UP000002255">
    <property type="component" value="Chromosome"/>
</dbReference>
<keyword evidence="2" id="KW-0813">Transport</keyword>
<evidence type="ECO:0000256" key="2">
    <source>
        <dbReference type="ARBA" id="ARBA00022448"/>
    </source>
</evidence>
<evidence type="ECO:0000256" key="5">
    <source>
        <dbReference type="ARBA" id="ARBA00022692"/>
    </source>
</evidence>
<keyword evidence="10" id="KW-0378">Hydrolase</keyword>
<evidence type="ECO:0000256" key="4">
    <source>
        <dbReference type="ARBA" id="ARBA00022519"/>
    </source>
</evidence>
<evidence type="ECO:0000313" key="10">
    <source>
        <dbReference type="EMBL" id="ACZ29915.1"/>
    </source>
</evidence>
<proteinExistence type="predicted"/>
<organism evidence="10 11">
    <name type="scientific">Xylanimonas cellulosilytica (strain DSM 15894 / JCM 12276 / CECT 5975 / KCTC 9989 / LMG 20990 / NBRC 107835 / XIL07)</name>
    <dbReference type="NCBI Taxonomy" id="446471"/>
    <lineage>
        <taxon>Bacteria</taxon>
        <taxon>Bacillati</taxon>
        <taxon>Actinomycetota</taxon>
        <taxon>Actinomycetes</taxon>
        <taxon>Micrococcales</taxon>
        <taxon>Promicromonosporaceae</taxon>
        <taxon>Xylanimonas</taxon>
    </lineage>
</organism>
<feature type="transmembrane region" description="Helical" evidence="9">
    <location>
        <begin position="307"/>
        <end position="327"/>
    </location>
</feature>
<gene>
    <name evidence="10" type="ordered locus">Xcel_0883</name>
</gene>
<dbReference type="InterPro" id="IPR001851">
    <property type="entry name" value="ABC_transp_permease"/>
</dbReference>
<dbReference type="Pfam" id="PF02653">
    <property type="entry name" value="BPD_transp_2"/>
    <property type="match status" value="1"/>
</dbReference>
<dbReference type="PANTHER" id="PTHR32196:SF71">
    <property type="entry name" value="AUTOINDUCER 2 IMPORT SYSTEM PERMEASE PROTEIN LSRD"/>
    <property type="match status" value="1"/>
</dbReference>
<feature type="transmembrane region" description="Helical" evidence="9">
    <location>
        <begin position="283"/>
        <end position="301"/>
    </location>
</feature>
<feature type="transmembrane region" description="Helical" evidence="9">
    <location>
        <begin position="135"/>
        <end position="158"/>
    </location>
</feature>